<evidence type="ECO:0000313" key="2">
    <source>
        <dbReference type="Proteomes" id="UP000238362"/>
    </source>
</evidence>
<proteinExistence type="predicted"/>
<comment type="caution">
    <text evidence="1">The sequence shown here is derived from an EMBL/GenBank/DDBJ whole genome shotgun (WGS) entry which is preliminary data.</text>
</comment>
<dbReference type="AlphaFoldDB" id="A0A2T0LUZ7"/>
<gene>
    <name evidence="1" type="ORF">B0I33_105253</name>
</gene>
<dbReference type="Proteomes" id="UP000238362">
    <property type="component" value="Unassembled WGS sequence"/>
</dbReference>
<keyword evidence="2" id="KW-1185">Reference proteome</keyword>
<name>A0A2T0LUZ7_9PSEU</name>
<dbReference type="Pfam" id="PF12079">
    <property type="entry name" value="DUF3558"/>
    <property type="match status" value="1"/>
</dbReference>
<evidence type="ECO:0000313" key="1">
    <source>
        <dbReference type="EMBL" id="PRX47673.1"/>
    </source>
</evidence>
<dbReference type="InterPro" id="IPR024520">
    <property type="entry name" value="DUF3558"/>
</dbReference>
<organism evidence="1 2">
    <name type="scientific">Prauserella shujinwangii</name>
    <dbReference type="NCBI Taxonomy" id="1453103"/>
    <lineage>
        <taxon>Bacteria</taxon>
        <taxon>Bacillati</taxon>
        <taxon>Actinomycetota</taxon>
        <taxon>Actinomycetes</taxon>
        <taxon>Pseudonocardiales</taxon>
        <taxon>Pseudonocardiaceae</taxon>
        <taxon>Prauserella</taxon>
    </lineage>
</organism>
<accession>A0A2T0LUZ7</accession>
<protein>
    <submittedName>
        <fullName evidence="1">Uncharacterized protein DUF3558</fullName>
    </submittedName>
</protein>
<sequence length="110" mass="11650">MCAYKYASDASSQIHVILDTNLSNGLSDIYARESGLAYFEPTTVSDYPAVYAGSTDDRANGVCELHIGVTDSVAVTLIAYLSPGTSDYPRGCEVAELTAKTMIENLKGGS</sequence>
<reference evidence="1 2" key="1">
    <citation type="submission" date="2018-03" db="EMBL/GenBank/DDBJ databases">
        <title>Genomic Encyclopedia of Type Strains, Phase III (KMG-III): the genomes of soil and plant-associated and newly described type strains.</title>
        <authorList>
            <person name="Whitman W."/>
        </authorList>
    </citation>
    <scope>NUCLEOTIDE SEQUENCE [LARGE SCALE GENOMIC DNA]</scope>
    <source>
        <strain evidence="1 2">CGMCC 4.7125</strain>
    </source>
</reference>
<dbReference type="EMBL" id="PVNH01000005">
    <property type="protein sequence ID" value="PRX47673.1"/>
    <property type="molecule type" value="Genomic_DNA"/>
</dbReference>